<reference evidence="2" key="1">
    <citation type="journal article" date="2022" name="Mol. Ecol. Resour.">
        <title>The genomes of chicory, endive, great burdock and yacon provide insights into Asteraceae palaeo-polyploidization history and plant inulin production.</title>
        <authorList>
            <person name="Fan W."/>
            <person name="Wang S."/>
            <person name="Wang H."/>
            <person name="Wang A."/>
            <person name="Jiang F."/>
            <person name="Liu H."/>
            <person name="Zhao H."/>
            <person name="Xu D."/>
            <person name="Zhang Y."/>
        </authorList>
    </citation>
    <scope>NUCLEOTIDE SEQUENCE [LARGE SCALE GENOMIC DNA]</scope>
    <source>
        <strain evidence="2">cv. Yunnan</strain>
    </source>
</reference>
<reference evidence="1 2" key="2">
    <citation type="journal article" date="2022" name="Mol. Ecol. Resour.">
        <title>The genomes of chicory, endive, great burdock and yacon provide insights into Asteraceae paleo-polyploidization history and plant inulin production.</title>
        <authorList>
            <person name="Fan W."/>
            <person name="Wang S."/>
            <person name="Wang H."/>
            <person name="Wang A."/>
            <person name="Jiang F."/>
            <person name="Liu H."/>
            <person name="Zhao H."/>
            <person name="Xu D."/>
            <person name="Zhang Y."/>
        </authorList>
    </citation>
    <scope>NUCLEOTIDE SEQUENCE [LARGE SCALE GENOMIC DNA]</scope>
    <source>
        <strain evidence="2">cv. Yunnan</strain>
        <tissue evidence="1">Leaves</tissue>
    </source>
</reference>
<dbReference type="Proteomes" id="UP001056120">
    <property type="component" value="Linkage Group LG11"/>
</dbReference>
<accession>A0ACB9HX73</accession>
<keyword evidence="2" id="KW-1185">Reference proteome</keyword>
<sequence length="740" mass="81832">MEGFNSLWQNVEGNGNQSANREEVPAATSAGNENFESSDEQEIQPGGAASSSRRVQYNRHTPEQIEELEKLFKKNPHPNEKQRSEIGRKLNIEMRKVKFWFQNRRTQLKTQTERHENAILKQENEHLRLENLAMKEAVKNPFCNKCGGHATIPERSIQDQKLLIDNARLKEELSSMTNIVNQLLGRPSSLANPLPKKMMIPNDTDTEELAGGSYNYATLNPMDIPIQRNGSYLEQASSAMEELLKLGLVNAPLWNRNMEGGGETLNFEEYVRAFPPCFGTKPLGFVSEATRASGVVSMTSSALVEAQLNAHQWREMFVGMIGSCTTMEVISIGIGGSRNGALQLMKAEIQLISPLVPVRVVNFIRFTKQQAEGVWTVVDLSTGAGVEAHLTRRRPSGCIIHDMPNGFSKVTWIEHTEYDEQLVSQQYRQLIRSGVGFGAQRWISALLRHCEGLRATMSPTLNHHLSLDTKRSLKGLAQRMTSIFCAGVCLTGGQQWDLVVDAPGRPRIMARKCINGLGEPFGIIASATYSVWIAAQHRHLFDMLLTRDLRCVWDVMFHNIATGNMIHFPLGQDDTSPNCISILSSNTMAEDNQIMILQETVSDMTGSLIVYATVDIPTVSVVMNGDDTSSVALLPSGLCIVPGYGEGGGERGSMVTDEVPNEIGKRDSALGEKSRLPEISISLTLVAGDHAFPDNPILLALTFLFTSPLVTVTAHNLITLISWRSCGLAYRTIDTLLLDQ</sequence>
<comment type="caution">
    <text evidence="1">The sequence shown here is derived from an EMBL/GenBank/DDBJ whole genome shotgun (WGS) entry which is preliminary data.</text>
</comment>
<evidence type="ECO:0000313" key="2">
    <source>
        <dbReference type="Proteomes" id="UP001056120"/>
    </source>
</evidence>
<proteinExistence type="predicted"/>
<name>A0ACB9HX73_9ASTR</name>
<evidence type="ECO:0000313" key="1">
    <source>
        <dbReference type="EMBL" id="KAI3800162.1"/>
    </source>
</evidence>
<gene>
    <name evidence="1" type="ORF">L1987_35472</name>
</gene>
<dbReference type="EMBL" id="CM042028">
    <property type="protein sequence ID" value="KAI3800162.1"/>
    <property type="molecule type" value="Genomic_DNA"/>
</dbReference>
<protein>
    <submittedName>
        <fullName evidence="1">Uncharacterized protein</fullName>
    </submittedName>
</protein>
<organism evidence="1 2">
    <name type="scientific">Smallanthus sonchifolius</name>
    <dbReference type="NCBI Taxonomy" id="185202"/>
    <lineage>
        <taxon>Eukaryota</taxon>
        <taxon>Viridiplantae</taxon>
        <taxon>Streptophyta</taxon>
        <taxon>Embryophyta</taxon>
        <taxon>Tracheophyta</taxon>
        <taxon>Spermatophyta</taxon>
        <taxon>Magnoliopsida</taxon>
        <taxon>eudicotyledons</taxon>
        <taxon>Gunneridae</taxon>
        <taxon>Pentapetalae</taxon>
        <taxon>asterids</taxon>
        <taxon>campanulids</taxon>
        <taxon>Asterales</taxon>
        <taxon>Asteraceae</taxon>
        <taxon>Asteroideae</taxon>
        <taxon>Heliantheae alliance</taxon>
        <taxon>Millerieae</taxon>
        <taxon>Smallanthus</taxon>
    </lineage>
</organism>